<keyword evidence="2 3" id="KW-0378">Hydrolase</keyword>
<evidence type="ECO:0000313" key="3">
    <source>
        <dbReference type="EMBL" id="ACK72700.1"/>
    </source>
</evidence>
<dbReference type="InterPro" id="IPR000667">
    <property type="entry name" value="Peptidase_S13"/>
</dbReference>
<dbReference type="Pfam" id="PF02113">
    <property type="entry name" value="Peptidase_S13"/>
    <property type="match status" value="1"/>
</dbReference>
<reference evidence="4" key="1">
    <citation type="journal article" date="2011" name="MBio">
        <title>Novel metabolic attributes of the genus Cyanothece, comprising a group of unicellular nitrogen-fixing Cyanobacteria.</title>
        <authorList>
            <person name="Bandyopadhyay A."/>
            <person name="Elvitigala T."/>
            <person name="Welsh E."/>
            <person name="Stockel J."/>
            <person name="Liberton M."/>
            <person name="Min H."/>
            <person name="Sherman L.A."/>
            <person name="Pakrasi H.B."/>
        </authorList>
    </citation>
    <scope>NUCLEOTIDE SEQUENCE [LARGE SCALE GENOMIC DNA]</scope>
    <source>
        <strain evidence="4">PCC 7424</strain>
    </source>
</reference>
<evidence type="ECO:0000256" key="1">
    <source>
        <dbReference type="ARBA" id="ARBA00006096"/>
    </source>
</evidence>
<evidence type="ECO:0000256" key="2">
    <source>
        <dbReference type="ARBA" id="ARBA00022801"/>
    </source>
</evidence>
<dbReference type="Gene3D" id="3.40.710.10">
    <property type="entry name" value="DD-peptidase/beta-lactamase superfamily"/>
    <property type="match status" value="2"/>
</dbReference>
<dbReference type="GO" id="GO:0009002">
    <property type="term" value="F:serine-type D-Ala-D-Ala carboxypeptidase activity"/>
    <property type="evidence" value="ECO:0007669"/>
    <property type="project" value="UniProtKB-EC"/>
</dbReference>
<dbReference type="PANTHER" id="PTHR30023:SF0">
    <property type="entry name" value="PENICILLIN-SENSITIVE CARBOXYPEPTIDASE A"/>
    <property type="match status" value="1"/>
</dbReference>
<keyword evidence="4" id="KW-1185">Reference proteome</keyword>
<dbReference type="NCBIfam" id="TIGR00666">
    <property type="entry name" value="PBP4"/>
    <property type="match status" value="1"/>
</dbReference>
<dbReference type="eggNOG" id="COG2027">
    <property type="taxonomic scope" value="Bacteria"/>
</dbReference>
<organism evidence="3 4">
    <name type="scientific">Gloeothece citriformis (strain PCC 7424)</name>
    <name type="common">Cyanothece sp. (strain PCC 7424)</name>
    <dbReference type="NCBI Taxonomy" id="65393"/>
    <lineage>
        <taxon>Bacteria</taxon>
        <taxon>Bacillati</taxon>
        <taxon>Cyanobacteriota</taxon>
        <taxon>Cyanophyceae</taxon>
        <taxon>Oscillatoriophycideae</taxon>
        <taxon>Chroococcales</taxon>
        <taxon>Aphanothecaceae</taxon>
        <taxon>Gloeothece</taxon>
        <taxon>Gloeothece citriformis</taxon>
    </lineage>
</organism>
<dbReference type="EC" id="3.4.16.4" evidence="3"/>
<sequence length="475" mass="52870">MTFKGLKTSFLGLIFGLVVQFPGFAQSICPSNLGQEIEAVIQRPEWRRSRWGILVETLEDGQILYGVDENQYFVPASNTKLLTTAAALRVLGADFRVRTSVYGVGEPPILASLRVVGRGDPSLTNKQLKLLAQQLKEKGVQQISELIVDDSYFKELPLNPSWEWSDLLFYYTPSVNSLILNENTSLIKIVPQGLNYPAKLVWSDAIVARQWRVYNDVITTRQGSRKTIDFYRDFEQPIIYITGQLPVDDEGYTTAIAVADPASYFLESFRSILLEEGIKVNRATIIKESSRFDLGEELAFVESPPLGNLIDKINGESNNLFAEAILRILGSESRNQMGVEVIKENLIDLGIEEDSFSLADGSGLSRQNLVTPETLVQVLRLMAQSPDAEIYQNSLAVAGEKGTLQRRFLDTDFVGNLQGKTGTLTGVSALSGYLFVPNYQPLVFSIMINYTDQPGSNLRKAIDEIIILMSQLDDC</sequence>
<dbReference type="PANTHER" id="PTHR30023">
    <property type="entry name" value="D-ALANYL-D-ALANINE CARBOXYPEPTIDASE"/>
    <property type="match status" value="1"/>
</dbReference>
<dbReference type="InterPro" id="IPR012338">
    <property type="entry name" value="Beta-lactam/transpept-like"/>
</dbReference>
<proteinExistence type="inferred from homology"/>
<accession>B7K701</accession>
<keyword evidence="3" id="KW-0645">Protease</keyword>
<dbReference type="Gene3D" id="3.50.80.20">
    <property type="entry name" value="D-Ala-D-Ala carboxypeptidase C, peptidase S13"/>
    <property type="match status" value="1"/>
</dbReference>
<dbReference type="GO" id="GO:0000270">
    <property type="term" value="P:peptidoglycan metabolic process"/>
    <property type="evidence" value="ECO:0007669"/>
    <property type="project" value="TreeGrafter"/>
</dbReference>
<protein>
    <submittedName>
        <fullName evidence="3">D-alanyl-D-alanine carboxypeptidase/D-alanyl-D-alanine-endopeptidase</fullName>
        <ecNumber evidence="3">3.4.16.4</ecNumber>
    </submittedName>
</protein>
<dbReference type="Proteomes" id="UP000002384">
    <property type="component" value="Chromosome"/>
</dbReference>
<evidence type="ECO:0000313" key="4">
    <source>
        <dbReference type="Proteomes" id="UP000002384"/>
    </source>
</evidence>
<dbReference type="KEGG" id="cyc:PCC7424_4333"/>
<dbReference type="RefSeq" id="WP_015956285.1">
    <property type="nucleotide sequence ID" value="NC_011729.1"/>
</dbReference>
<dbReference type="PRINTS" id="PR00922">
    <property type="entry name" value="DADACBPTASE3"/>
</dbReference>
<keyword evidence="3" id="KW-0121">Carboxypeptidase</keyword>
<dbReference type="MEROPS" id="S13.002"/>
<dbReference type="HOGENOM" id="CLU_017692_1_2_3"/>
<dbReference type="STRING" id="65393.PCC7424_4333"/>
<dbReference type="AlphaFoldDB" id="B7K701"/>
<dbReference type="EMBL" id="CP001291">
    <property type="protein sequence ID" value="ACK72700.1"/>
    <property type="molecule type" value="Genomic_DNA"/>
</dbReference>
<name>B7K701_GLOC7</name>
<comment type="similarity">
    <text evidence="1">Belongs to the peptidase S13 family.</text>
</comment>
<dbReference type="SUPFAM" id="SSF56601">
    <property type="entry name" value="beta-lactamase/transpeptidase-like"/>
    <property type="match status" value="1"/>
</dbReference>
<dbReference type="GO" id="GO:0006508">
    <property type="term" value="P:proteolysis"/>
    <property type="evidence" value="ECO:0007669"/>
    <property type="project" value="InterPro"/>
</dbReference>
<dbReference type="OrthoDB" id="9802627at2"/>
<gene>
    <name evidence="3" type="ordered locus">PCC7424_4333</name>
</gene>